<dbReference type="Proteomes" id="UP000228900">
    <property type="component" value="Unassembled WGS sequence"/>
</dbReference>
<feature type="transmembrane region" description="Helical" evidence="7">
    <location>
        <begin position="162"/>
        <end position="183"/>
    </location>
</feature>
<dbReference type="GO" id="GO:0006465">
    <property type="term" value="P:signal peptide processing"/>
    <property type="evidence" value="ECO:0007669"/>
    <property type="project" value="TreeGrafter"/>
</dbReference>
<evidence type="ECO:0000259" key="9">
    <source>
        <dbReference type="Pfam" id="PF06750"/>
    </source>
</evidence>
<feature type="domain" description="Prepilin type IV endopeptidase peptidase" evidence="8">
    <location>
        <begin position="124"/>
        <end position="227"/>
    </location>
</feature>
<feature type="transmembrane region" description="Helical" evidence="7">
    <location>
        <begin position="241"/>
        <end position="262"/>
    </location>
</feature>
<dbReference type="InterPro" id="IPR010627">
    <property type="entry name" value="Prepilin_pept_A24_N"/>
</dbReference>
<evidence type="ECO:0000256" key="2">
    <source>
        <dbReference type="ARBA" id="ARBA00005801"/>
    </source>
</evidence>
<reference evidence="11" key="1">
    <citation type="submission" date="2017-09" db="EMBL/GenBank/DDBJ databases">
        <title>Depth-based differentiation of microbial function through sediment-hosted aquifers and enrichment of novel symbionts in the deep terrestrial subsurface.</title>
        <authorList>
            <person name="Probst A.J."/>
            <person name="Ladd B."/>
            <person name="Jarett J.K."/>
            <person name="Geller-Mcgrath D.E."/>
            <person name="Sieber C.M.K."/>
            <person name="Emerson J.B."/>
            <person name="Anantharaman K."/>
            <person name="Thomas B.C."/>
            <person name="Malmstrom R."/>
            <person name="Stieglmeier M."/>
            <person name="Klingl A."/>
            <person name="Woyke T."/>
            <person name="Ryan C.M."/>
            <person name="Banfield J.F."/>
        </authorList>
    </citation>
    <scope>NUCLEOTIDE SEQUENCE [LARGE SCALE GENOMIC DNA]</scope>
</reference>
<feature type="transmembrane region" description="Helical" evidence="7">
    <location>
        <begin position="217"/>
        <end position="234"/>
    </location>
</feature>
<dbReference type="Pfam" id="PF06750">
    <property type="entry name" value="A24_N_bact"/>
    <property type="match status" value="1"/>
</dbReference>
<organism evidence="10 11">
    <name type="scientific">Candidatus Falkowbacteria bacterium CG10_big_fil_rev_8_21_14_0_10_39_9</name>
    <dbReference type="NCBI Taxonomy" id="1974566"/>
    <lineage>
        <taxon>Bacteria</taxon>
        <taxon>Candidatus Falkowiibacteriota</taxon>
    </lineage>
</organism>
<feature type="transmembrane region" description="Helical" evidence="7">
    <location>
        <begin position="75"/>
        <end position="95"/>
    </location>
</feature>
<evidence type="ECO:0000256" key="1">
    <source>
        <dbReference type="ARBA" id="ARBA00004651"/>
    </source>
</evidence>
<dbReference type="PANTHER" id="PTHR30487">
    <property type="entry name" value="TYPE 4 PREPILIN-LIKE PROTEINS LEADER PEPTIDE-PROCESSING ENZYME"/>
    <property type="match status" value="1"/>
</dbReference>
<evidence type="ECO:0000259" key="8">
    <source>
        <dbReference type="Pfam" id="PF01478"/>
    </source>
</evidence>
<comment type="subcellular location">
    <subcellularLocation>
        <location evidence="1">Cell membrane</location>
        <topology evidence="1">Multi-pass membrane protein</topology>
    </subcellularLocation>
</comment>
<evidence type="ECO:0000256" key="3">
    <source>
        <dbReference type="ARBA" id="ARBA00022475"/>
    </source>
</evidence>
<dbReference type="EMBL" id="PFAQ01000059">
    <property type="protein sequence ID" value="PIT94300.1"/>
    <property type="molecule type" value="Genomic_DNA"/>
</dbReference>
<feature type="transmembrane region" description="Helical" evidence="7">
    <location>
        <begin position="6"/>
        <end position="28"/>
    </location>
</feature>
<keyword evidence="4 7" id="KW-0812">Transmembrane</keyword>
<feature type="transmembrane region" description="Helical" evidence="7">
    <location>
        <begin position="115"/>
        <end position="133"/>
    </location>
</feature>
<accession>A0A2M6WND4</accession>
<dbReference type="PANTHER" id="PTHR30487:SF0">
    <property type="entry name" value="PREPILIN LEADER PEPTIDASE_N-METHYLTRANSFERASE-RELATED"/>
    <property type="match status" value="1"/>
</dbReference>
<comment type="similarity">
    <text evidence="2">Belongs to the peptidase A24 family.</text>
</comment>
<dbReference type="GO" id="GO:0004190">
    <property type="term" value="F:aspartic-type endopeptidase activity"/>
    <property type="evidence" value="ECO:0007669"/>
    <property type="project" value="InterPro"/>
</dbReference>
<evidence type="ECO:0000256" key="6">
    <source>
        <dbReference type="ARBA" id="ARBA00023136"/>
    </source>
</evidence>
<dbReference type="GO" id="GO:0005886">
    <property type="term" value="C:plasma membrane"/>
    <property type="evidence" value="ECO:0007669"/>
    <property type="project" value="UniProtKB-SubCell"/>
</dbReference>
<feature type="domain" description="Prepilin peptidase A24 N-terminal" evidence="9">
    <location>
        <begin position="12"/>
        <end position="93"/>
    </location>
</feature>
<gene>
    <name evidence="10" type="ORF">COT98_04410</name>
</gene>
<dbReference type="AlphaFoldDB" id="A0A2M6WND4"/>
<sequence length="271" mass="30652">MVYLFLGFSLAFGLIIGSFLNCLVWRLYKEETLLGRSFCPKCHHQISWFDNIPILSWLILKGRCRHCHKAIAVQYPLVEFIVGVLFALVFIKFYGAGFAYSPLDFYVWVFTGAKAWYLLAGWWAIAIMTIIFIFDVRWLLISLPAIIWSAVVIFSLDLILGYNFWNILLSVVIGASFFGLQFLLTREKGIGEGDIWLGGLMGLIFPNWHLLLAAIFISYMLGGITGIVMIIVWGKKLKTKLPLGVFLALGSVIALFFGQSLIDWYLGLLGV</sequence>
<protein>
    <submittedName>
        <fullName evidence="10">Uncharacterized protein</fullName>
    </submittedName>
</protein>
<evidence type="ECO:0000313" key="11">
    <source>
        <dbReference type="Proteomes" id="UP000228900"/>
    </source>
</evidence>
<proteinExistence type="inferred from homology"/>
<keyword evidence="3" id="KW-1003">Cell membrane</keyword>
<keyword evidence="6 7" id="KW-0472">Membrane</keyword>
<comment type="caution">
    <text evidence="10">The sequence shown here is derived from an EMBL/GenBank/DDBJ whole genome shotgun (WGS) entry which is preliminary data.</text>
</comment>
<name>A0A2M6WND4_9BACT</name>
<keyword evidence="5 7" id="KW-1133">Transmembrane helix</keyword>
<dbReference type="InterPro" id="IPR000045">
    <property type="entry name" value="Prepilin_IV_endopep_pep"/>
</dbReference>
<evidence type="ECO:0000313" key="10">
    <source>
        <dbReference type="EMBL" id="PIT94300.1"/>
    </source>
</evidence>
<evidence type="ECO:0000256" key="5">
    <source>
        <dbReference type="ARBA" id="ARBA00022989"/>
    </source>
</evidence>
<evidence type="ECO:0000256" key="7">
    <source>
        <dbReference type="SAM" id="Phobius"/>
    </source>
</evidence>
<dbReference type="InterPro" id="IPR050882">
    <property type="entry name" value="Prepilin_peptidase/N-MTase"/>
</dbReference>
<dbReference type="Pfam" id="PF01478">
    <property type="entry name" value="Peptidase_A24"/>
    <property type="match status" value="1"/>
</dbReference>
<evidence type="ECO:0000256" key="4">
    <source>
        <dbReference type="ARBA" id="ARBA00022692"/>
    </source>
</evidence>